<dbReference type="GO" id="GO:0060271">
    <property type="term" value="P:cilium assembly"/>
    <property type="evidence" value="ECO:0007669"/>
    <property type="project" value="TreeGrafter"/>
</dbReference>
<dbReference type="GO" id="GO:0005829">
    <property type="term" value="C:cytosol"/>
    <property type="evidence" value="ECO:0007669"/>
    <property type="project" value="UniProtKB-SubCell"/>
</dbReference>
<dbReference type="Proteomes" id="UP000694546">
    <property type="component" value="Chromosome 6"/>
</dbReference>
<dbReference type="InterPro" id="IPR051241">
    <property type="entry name" value="DZIP_RILPL"/>
</dbReference>
<evidence type="ECO:0000259" key="14">
    <source>
        <dbReference type="PROSITE" id="PS51776"/>
    </source>
</evidence>
<evidence type="ECO:0000256" key="13">
    <source>
        <dbReference type="SAM" id="MobiDB-lite"/>
    </source>
</evidence>
<keyword evidence="4" id="KW-0813">Transport</keyword>
<evidence type="ECO:0000256" key="8">
    <source>
        <dbReference type="ARBA" id="ARBA00023069"/>
    </source>
</evidence>
<evidence type="ECO:0000313" key="15">
    <source>
        <dbReference type="Ensembl" id="ENSGMOP00000023077.1"/>
    </source>
</evidence>
<dbReference type="GO" id="GO:0051959">
    <property type="term" value="F:dynein light intermediate chain binding"/>
    <property type="evidence" value="ECO:0007669"/>
    <property type="project" value="TreeGrafter"/>
</dbReference>
<dbReference type="PANTHER" id="PTHR21502:SF6">
    <property type="entry name" value="RILP-LIKE PROTEIN 1"/>
    <property type="match status" value="1"/>
</dbReference>
<feature type="region of interest" description="Disordered" evidence="13">
    <location>
        <begin position="119"/>
        <end position="154"/>
    </location>
</feature>
<proteinExistence type="predicted"/>
<keyword evidence="6" id="KW-0653">Protein transport</keyword>
<feature type="region of interest" description="Disordered" evidence="13">
    <location>
        <begin position="73"/>
        <end position="97"/>
    </location>
</feature>
<name>A0A8C4ZWS9_GADMO</name>
<evidence type="ECO:0000256" key="4">
    <source>
        <dbReference type="ARBA" id="ARBA00022448"/>
    </source>
</evidence>
<dbReference type="GeneTree" id="ENSGT00940000157897"/>
<evidence type="ECO:0000256" key="5">
    <source>
        <dbReference type="ARBA" id="ARBA00022490"/>
    </source>
</evidence>
<keyword evidence="16" id="KW-1185">Reference proteome</keyword>
<evidence type="ECO:0000256" key="7">
    <source>
        <dbReference type="ARBA" id="ARBA00023054"/>
    </source>
</evidence>
<organism evidence="15 16">
    <name type="scientific">Gadus morhua</name>
    <name type="common">Atlantic cod</name>
    <dbReference type="NCBI Taxonomy" id="8049"/>
    <lineage>
        <taxon>Eukaryota</taxon>
        <taxon>Metazoa</taxon>
        <taxon>Chordata</taxon>
        <taxon>Craniata</taxon>
        <taxon>Vertebrata</taxon>
        <taxon>Euteleostomi</taxon>
        <taxon>Actinopterygii</taxon>
        <taxon>Neopterygii</taxon>
        <taxon>Teleostei</taxon>
        <taxon>Neoteleostei</taxon>
        <taxon>Acanthomorphata</taxon>
        <taxon>Zeiogadaria</taxon>
        <taxon>Gadariae</taxon>
        <taxon>Gadiformes</taxon>
        <taxon>Gadoidei</taxon>
        <taxon>Gadidae</taxon>
        <taxon>Gadus</taxon>
    </lineage>
</organism>
<dbReference type="CDD" id="cd14445">
    <property type="entry name" value="RILP-like"/>
    <property type="match status" value="1"/>
</dbReference>
<feature type="compositionally biased region" description="Basic and acidic residues" evidence="13">
    <location>
        <begin position="134"/>
        <end position="154"/>
    </location>
</feature>
<feature type="region of interest" description="Disordered" evidence="13">
    <location>
        <begin position="326"/>
        <end position="348"/>
    </location>
</feature>
<keyword evidence="8" id="KW-0969">Cilium</keyword>
<dbReference type="PANTHER" id="PTHR21502">
    <property type="entry name" value="ZINC FINGER PROTEIN DZIP1"/>
    <property type="match status" value="1"/>
</dbReference>
<dbReference type="GO" id="GO:0015031">
    <property type="term" value="P:protein transport"/>
    <property type="evidence" value="ECO:0007669"/>
    <property type="project" value="UniProtKB-KW"/>
</dbReference>
<accession>A0A8C4ZWS9</accession>
<evidence type="ECO:0000256" key="9">
    <source>
        <dbReference type="ARBA" id="ARBA00023212"/>
    </source>
</evidence>
<evidence type="ECO:0000313" key="16">
    <source>
        <dbReference type="Proteomes" id="UP000694546"/>
    </source>
</evidence>
<dbReference type="GO" id="GO:0031267">
    <property type="term" value="F:small GTPase binding"/>
    <property type="evidence" value="ECO:0007669"/>
    <property type="project" value="TreeGrafter"/>
</dbReference>
<keyword evidence="9" id="KW-0206">Cytoskeleton</keyword>
<evidence type="ECO:0000256" key="1">
    <source>
        <dbReference type="ARBA" id="ARBA00004138"/>
    </source>
</evidence>
<protein>
    <recommendedName>
        <fullName evidence="11">RILP-like protein 2</fullName>
    </recommendedName>
</protein>
<feature type="compositionally biased region" description="Acidic residues" evidence="13">
    <location>
        <begin position="336"/>
        <end position="348"/>
    </location>
</feature>
<keyword evidence="10" id="KW-0966">Cell projection</keyword>
<evidence type="ECO:0000256" key="6">
    <source>
        <dbReference type="ARBA" id="ARBA00022927"/>
    </source>
</evidence>
<dbReference type="GO" id="GO:0036064">
    <property type="term" value="C:ciliary basal body"/>
    <property type="evidence" value="ECO:0007669"/>
    <property type="project" value="TreeGrafter"/>
</dbReference>
<evidence type="ECO:0000256" key="12">
    <source>
        <dbReference type="SAM" id="Coils"/>
    </source>
</evidence>
<feature type="domain" description="RH1" evidence="14">
    <location>
        <begin position="5"/>
        <end position="99"/>
    </location>
</feature>
<keyword evidence="7 12" id="KW-0175">Coiled coil</keyword>
<reference evidence="15" key="1">
    <citation type="submission" date="2025-08" db="UniProtKB">
        <authorList>
            <consortium name="Ensembl"/>
        </authorList>
    </citation>
    <scope>IDENTIFICATION</scope>
</reference>
<comment type="subcellular location">
    <subcellularLocation>
        <location evidence="1">Cell projection</location>
        <location evidence="1">Cilium</location>
    </subcellularLocation>
    <subcellularLocation>
        <location evidence="2">Cytoplasm</location>
        <location evidence="2">Cytoskeleton</location>
        <location evidence="2">Microtubule organizing center</location>
        <location evidence="2">Centrosome</location>
    </subcellularLocation>
    <subcellularLocation>
        <location evidence="3">Cytoplasm</location>
        <location evidence="3">Cytosol</location>
    </subcellularLocation>
</comment>
<evidence type="ECO:0000256" key="2">
    <source>
        <dbReference type="ARBA" id="ARBA00004300"/>
    </source>
</evidence>
<keyword evidence="5" id="KW-0963">Cytoplasm</keyword>
<dbReference type="GO" id="GO:0005813">
    <property type="term" value="C:centrosome"/>
    <property type="evidence" value="ECO:0007669"/>
    <property type="project" value="UniProtKB-SubCell"/>
</dbReference>
<dbReference type="FunFam" id="1.20.58.1770:FF:000003">
    <property type="entry name" value="RILP-like protein 2 isoform X1"/>
    <property type="match status" value="1"/>
</dbReference>
<sequence>MDMENFGSALDKKASEMTVVDVYDIAAVVGQEFEWMIDRYGCEALLRLMPKVVRVLELLEVLVSRSAVSPEAEELRQERDRLRRERDDRQDQERRRQQELELVEDAWRGEIQEMRTQISHLQSENHRLRTSLSIKDKPSAEQEPNEDGKSEREQQWTNKMTDIVNKQRHELCAKDHKLSKRNEEVEALQAQQLRLMRMNQDLRRRLAALEGQGKAGVQQRVELEALAQARLQELSLRQQELHALQQQLSGLEAERRGIGGPERRARAEVSPAQTTLVSTQVAVSSNKAVEAPTEPIRQPSLWVECGGDSGLLAGVFESEPLCPVYTSSSDTRPPGGEEEEVGEEEEEEKDVAACSVGNVCLNEEIEGLSTAAVFWNVCSKVCRCVLCAIFGPVTAQVLMPPVAALIPFTCMLLFKVEIWSRIHNLAL</sequence>
<evidence type="ECO:0000256" key="11">
    <source>
        <dbReference type="ARBA" id="ARBA00040819"/>
    </source>
</evidence>
<reference evidence="15" key="2">
    <citation type="submission" date="2025-09" db="UniProtKB">
        <authorList>
            <consortium name="Ensembl"/>
        </authorList>
    </citation>
    <scope>IDENTIFICATION</scope>
</reference>
<evidence type="ECO:0000256" key="3">
    <source>
        <dbReference type="ARBA" id="ARBA00004514"/>
    </source>
</evidence>
<evidence type="ECO:0000256" key="10">
    <source>
        <dbReference type="ARBA" id="ARBA00023273"/>
    </source>
</evidence>
<dbReference type="AlphaFoldDB" id="A0A8C4ZWS9"/>
<feature type="coiled-coil region" evidence="12">
    <location>
        <begin position="185"/>
        <end position="254"/>
    </location>
</feature>
<dbReference type="Ensembl" id="ENSGMOT00000071880.1">
    <property type="protein sequence ID" value="ENSGMOP00000023077.1"/>
    <property type="gene ID" value="ENSGMOG00000022518.1"/>
</dbReference>
<dbReference type="InterPro" id="IPR034743">
    <property type="entry name" value="RH1"/>
</dbReference>
<dbReference type="PROSITE" id="PS51776">
    <property type="entry name" value="RH1"/>
    <property type="match status" value="1"/>
</dbReference>
<dbReference type="Gene3D" id="1.20.58.1770">
    <property type="match status" value="1"/>
</dbReference>
<dbReference type="Pfam" id="PF09744">
    <property type="entry name" value="RH1"/>
    <property type="match status" value="1"/>
</dbReference>